<evidence type="ECO:0000256" key="4">
    <source>
        <dbReference type="RuleBase" id="RU000363"/>
    </source>
</evidence>
<dbReference type="GO" id="GO:0005783">
    <property type="term" value="C:endoplasmic reticulum"/>
    <property type="evidence" value="ECO:0007669"/>
    <property type="project" value="TreeGrafter"/>
</dbReference>
<organism evidence="5 6">
    <name type="scientific">Phomopsis amygdali</name>
    <name type="common">Fusicoccum amygdali</name>
    <dbReference type="NCBI Taxonomy" id="1214568"/>
    <lineage>
        <taxon>Eukaryota</taxon>
        <taxon>Fungi</taxon>
        <taxon>Dikarya</taxon>
        <taxon>Ascomycota</taxon>
        <taxon>Pezizomycotina</taxon>
        <taxon>Sordariomycetes</taxon>
        <taxon>Sordariomycetidae</taxon>
        <taxon>Diaporthales</taxon>
        <taxon>Diaporthaceae</taxon>
        <taxon>Diaporthe</taxon>
    </lineage>
</organism>
<comment type="similarity">
    <text evidence="1 4">Belongs to the short-chain dehydrogenases/reductases (SDR) family.</text>
</comment>
<protein>
    <recommendedName>
        <fullName evidence="7">NADPH-dependent 1-acyldihydroxyacetone phosphate reductase</fullName>
    </recommendedName>
</protein>
<reference evidence="5" key="1">
    <citation type="submission" date="2023-06" db="EMBL/GenBank/DDBJ databases">
        <authorList>
            <person name="Noh H."/>
        </authorList>
    </citation>
    <scope>NUCLEOTIDE SEQUENCE</scope>
    <source>
        <strain evidence="5">DUCC20226</strain>
    </source>
</reference>
<dbReference type="PRINTS" id="PR00080">
    <property type="entry name" value="SDRFAMILY"/>
</dbReference>
<dbReference type="GO" id="GO:0000140">
    <property type="term" value="F:acylglycerone-phosphate reductase (NADP+) activity"/>
    <property type="evidence" value="ECO:0007669"/>
    <property type="project" value="TreeGrafter"/>
</dbReference>
<evidence type="ECO:0000256" key="3">
    <source>
        <dbReference type="ARBA" id="ARBA00023002"/>
    </source>
</evidence>
<dbReference type="PANTHER" id="PTHR44169:SF6">
    <property type="entry name" value="NADPH-DEPENDENT 1-ACYLDIHYDROXYACETONE PHOSPHATE REDUCTASE"/>
    <property type="match status" value="1"/>
</dbReference>
<dbReference type="GO" id="GO:0005811">
    <property type="term" value="C:lipid droplet"/>
    <property type="evidence" value="ECO:0007669"/>
    <property type="project" value="TreeGrafter"/>
</dbReference>
<keyword evidence="6" id="KW-1185">Reference proteome</keyword>
<comment type="caution">
    <text evidence="5">The sequence shown here is derived from an EMBL/GenBank/DDBJ whole genome shotgun (WGS) entry which is preliminary data.</text>
</comment>
<sequence length="304" mass="32827">MASKPQDHERPTVLITGCSAGSAGNALALEFAARGFRTFATGRSRKALSNLEEKGIETFILDVTKPESITALKDEIVRLTGGTLNILFNNAGTLYEAPAIEADPARVRSLFDTNVFGLFDMVTAFTPLLLAAVPLSKQPPTIVNTASVLARLPSPFSSAYNATKAAVASYSDTLRLEVEPLGLKVVTLYMGEVSTPLMSADNINFGSDSVYADVEHKVKERSLKHEKTTMSPTEFARQVARALDGSGNSYIWKGTNAFVVWFLNAVGGKKVFDNTMKSAVGFNDATLRRNLYQKGQAKHGQSPK</sequence>
<keyword evidence="3" id="KW-0560">Oxidoreductase</keyword>
<name>A0AAD9W2Z1_PHOAM</name>
<evidence type="ECO:0000256" key="2">
    <source>
        <dbReference type="ARBA" id="ARBA00022857"/>
    </source>
</evidence>
<evidence type="ECO:0000256" key="1">
    <source>
        <dbReference type="ARBA" id="ARBA00006484"/>
    </source>
</evidence>
<dbReference type="InterPro" id="IPR002347">
    <property type="entry name" value="SDR_fam"/>
</dbReference>
<dbReference type="GO" id="GO:0004806">
    <property type="term" value="F:triacylglycerol lipase activity"/>
    <property type="evidence" value="ECO:0007669"/>
    <property type="project" value="TreeGrafter"/>
</dbReference>
<dbReference type="GO" id="GO:0006654">
    <property type="term" value="P:phosphatidic acid biosynthetic process"/>
    <property type="evidence" value="ECO:0007669"/>
    <property type="project" value="TreeGrafter"/>
</dbReference>
<dbReference type="GO" id="GO:0019433">
    <property type="term" value="P:triglyceride catabolic process"/>
    <property type="evidence" value="ECO:0007669"/>
    <property type="project" value="TreeGrafter"/>
</dbReference>
<dbReference type="AlphaFoldDB" id="A0AAD9W2Z1"/>
<dbReference type="Gene3D" id="3.40.50.720">
    <property type="entry name" value="NAD(P)-binding Rossmann-like Domain"/>
    <property type="match status" value="1"/>
</dbReference>
<dbReference type="EMBL" id="JAUJFL010000004">
    <property type="protein sequence ID" value="KAK2604042.1"/>
    <property type="molecule type" value="Genomic_DNA"/>
</dbReference>
<dbReference type="Proteomes" id="UP001265746">
    <property type="component" value="Unassembled WGS sequence"/>
</dbReference>
<dbReference type="PANTHER" id="PTHR44169">
    <property type="entry name" value="NADPH-DEPENDENT 1-ACYLDIHYDROXYACETONE PHOSPHATE REDUCTASE"/>
    <property type="match status" value="1"/>
</dbReference>
<dbReference type="InterPro" id="IPR036291">
    <property type="entry name" value="NAD(P)-bd_dom_sf"/>
</dbReference>
<dbReference type="PROSITE" id="PS00061">
    <property type="entry name" value="ADH_SHORT"/>
    <property type="match status" value="1"/>
</dbReference>
<gene>
    <name evidence="5" type="ORF">N8I77_007002</name>
</gene>
<proteinExistence type="inferred from homology"/>
<dbReference type="PRINTS" id="PR00081">
    <property type="entry name" value="GDHRDH"/>
</dbReference>
<evidence type="ECO:0000313" key="5">
    <source>
        <dbReference type="EMBL" id="KAK2604042.1"/>
    </source>
</evidence>
<accession>A0AAD9W2Z1</accession>
<dbReference type="Pfam" id="PF00106">
    <property type="entry name" value="adh_short"/>
    <property type="match status" value="1"/>
</dbReference>
<dbReference type="InterPro" id="IPR020904">
    <property type="entry name" value="Sc_DH/Rdtase_CS"/>
</dbReference>
<evidence type="ECO:0008006" key="7">
    <source>
        <dbReference type="Google" id="ProtNLM"/>
    </source>
</evidence>
<keyword evidence="2" id="KW-0521">NADP</keyword>
<evidence type="ECO:0000313" key="6">
    <source>
        <dbReference type="Proteomes" id="UP001265746"/>
    </source>
</evidence>
<dbReference type="SUPFAM" id="SSF51735">
    <property type="entry name" value="NAD(P)-binding Rossmann-fold domains"/>
    <property type="match status" value="1"/>
</dbReference>